<feature type="domain" description="PA14" evidence="3">
    <location>
        <begin position="1923"/>
        <end position="2059"/>
    </location>
</feature>
<proteinExistence type="predicted"/>
<feature type="domain" description="PA14" evidence="3">
    <location>
        <begin position="823"/>
        <end position="959"/>
    </location>
</feature>
<dbReference type="RefSeq" id="WP_245849711.1">
    <property type="nucleotide sequence ID" value="NZ_MTSE01000016.1"/>
</dbReference>
<dbReference type="Gene3D" id="2.60.40.10">
    <property type="entry name" value="Immunoglobulins"/>
    <property type="match status" value="7"/>
</dbReference>
<name>A0A243W8C5_9BACT</name>
<dbReference type="InterPro" id="IPR011041">
    <property type="entry name" value="Quinoprot_gluc/sorb_DH_b-prop"/>
</dbReference>
<evidence type="ECO:0000313" key="4">
    <source>
        <dbReference type="EMBL" id="OUJ71422.1"/>
    </source>
</evidence>
<dbReference type="SMART" id="SM00758">
    <property type="entry name" value="PA14"/>
    <property type="match status" value="5"/>
</dbReference>
<dbReference type="InterPro" id="IPR035986">
    <property type="entry name" value="PKD_dom_sf"/>
</dbReference>
<feature type="domain" description="PA14" evidence="3">
    <location>
        <begin position="1077"/>
        <end position="1213"/>
    </location>
</feature>
<dbReference type="InterPro" id="IPR000601">
    <property type="entry name" value="PKD_dom"/>
</dbReference>
<dbReference type="EMBL" id="MTSE01000016">
    <property type="protein sequence ID" value="OUJ71422.1"/>
    <property type="molecule type" value="Genomic_DNA"/>
</dbReference>
<evidence type="ECO:0000256" key="1">
    <source>
        <dbReference type="SAM" id="SignalP"/>
    </source>
</evidence>
<dbReference type="Pfam" id="PF18911">
    <property type="entry name" value="PKD_4"/>
    <property type="match status" value="1"/>
</dbReference>
<dbReference type="GO" id="GO:0016020">
    <property type="term" value="C:membrane"/>
    <property type="evidence" value="ECO:0007669"/>
    <property type="project" value="TreeGrafter"/>
</dbReference>
<accession>A0A243W8C5</accession>
<dbReference type="InterPro" id="IPR026444">
    <property type="entry name" value="Secre_tail"/>
</dbReference>
<evidence type="ECO:0000259" key="2">
    <source>
        <dbReference type="PROSITE" id="PS50093"/>
    </source>
</evidence>
<feature type="chain" id="PRO_5013372065" description="PKD domain-containing protein" evidence="1">
    <location>
        <begin position="23"/>
        <end position="2174"/>
    </location>
</feature>
<dbReference type="InterPro" id="IPR022409">
    <property type="entry name" value="PKD/Chitinase_dom"/>
</dbReference>
<dbReference type="InterPro" id="IPR029865">
    <property type="entry name" value="KIAA0319-like"/>
</dbReference>
<dbReference type="GO" id="GO:0031410">
    <property type="term" value="C:cytoplasmic vesicle"/>
    <property type="evidence" value="ECO:0007669"/>
    <property type="project" value="TreeGrafter"/>
</dbReference>
<dbReference type="Proteomes" id="UP000194873">
    <property type="component" value="Unassembled WGS sequence"/>
</dbReference>
<feature type="signal peptide" evidence="1">
    <location>
        <begin position="1"/>
        <end position="22"/>
    </location>
</feature>
<dbReference type="Gene3D" id="2.60.120.380">
    <property type="match status" value="5"/>
</dbReference>
<keyword evidence="1" id="KW-0732">Signal</keyword>
<feature type="domain" description="PKD" evidence="2">
    <location>
        <begin position="524"/>
        <end position="601"/>
    </location>
</feature>
<dbReference type="PROSITE" id="PS50093">
    <property type="entry name" value="PKD"/>
    <property type="match status" value="1"/>
</dbReference>
<dbReference type="Gene3D" id="2.120.10.30">
    <property type="entry name" value="TolB, C-terminal domain"/>
    <property type="match status" value="1"/>
</dbReference>
<evidence type="ECO:0008006" key="6">
    <source>
        <dbReference type="Google" id="ProtNLM"/>
    </source>
</evidence>
<reference evidence="4 5" key="1">
    <citation type="submission" date="2017-01" db="EMBL/GenBank/DDBJ databases">
        <title>A new Hymenobacter.</title>
        <authorList>
            <person name="Liang Y."/>
            <person name="Feng F."/>
        </authorList>
    </citation>
    <scope>NUCLEOTIDE SEQUENCE [LARGE SCALE GENOMIC DNA]</scope>
    <source>
        <strain evidence="4">MIMBbqt21</strain>
    </source>
</reference>
<dbReference type="SUPFAM" id="SSF49299">
    <property type="entry name" value="PKD domain"/>
    <property type="match status" value="6"/>
</dbReference>
<dbReference type="InterPro" id="IPR011042">
    <property type="entry name" value="6-blade_b-propeller_TolB-like"/>
</dbReference>
<sequence length="2174" mass="228251">MKQKFLLILFFLGLISRQQALAQAPPTGFSTVTVSSGWNEAVGLAFNKAGTHRFVWERAGKVWTEANGQRALLLDLSEEVGAWRDLGLLGFALHPQFDTNGYIYLLYTVDRHHLLNYGTARYNPTYDEYYNATINRVTRYTATKTAAGYTVNPASRKVLIGATKETGIPELHMSHGPGSLVFGTDGSLFVSVGDGSSYESPDVGSASESYYQQALADGIIPAEQNVGALRAQQIDSYNGKILRIDPETGNGLTTNPFYQANAPGAVRSKVWALGLRNPFRITLKPGSGSATDPGVLYIGDVGYDTWEEVNIAVRPGMNFGWPLFEGLTKQDLYWAKKTANPYAPTGAAGCSQPYFYFQDLIQQETPTGTATFTNPCGAAMPTAVTTFVHSRPAIDWQHQPTGPARTGIFTGGTASEINIGAPGSPVAGPQFGGSSGMVGAFYPHADFPPEYQNTCFFGDYASSWIRNLSTDADNKPVAVRNFIDEGAIVVGMATHPTEGGLYYVNFWPGEIRKIVYNAPVGVEPVAVASADKTYGPGPLTVQFNGSNSRDPEGQQLTYLWDFGDGTTSTLMSPTHTFPTGDPTNYNVTLTVQDKASSGQATLVISANNTPPQVTITSPAPGTKYPLTAQTIYDLRANVTDQEHGAAQLSYQWQTILHHDNHEHPEPVVSSVEAKATISPLGCGTETYYYRILLTVTDALGLATTQEMQLYPDCTSTPANQMPVANAGPAQTITLPTDYATLTGTANDPDGTIATYSWRQVSGPTTAIFSDTTTVQTNVSGLVAGSYVFSLMATDNLGMASHPAQVTVTVAPGNGLRVPENPANAVAGLEYKYYEGYWNALPTFGSLTPNKTGTVASPVLTPALRDNGYAFQYTGYVTVPADGQYTFYTTSDDGSQLSIGSQLVVDNDGLHGDVERTGTIGLQAGTHALTITFFENDGGQNLQVSYAGPGLAKQLIPAAAYKRTPATLTPTNLQPIANAGAAKTITLPTNTVDLNGSATDEDGTIATYAWTQVSGPSTASFSNAAVAQPTVGNLVTGSYVFSLTATDNQGAISTPAQVTVTVNAATAGGLRTPENPANAIAGLDYQYYEGFWDALPAFNTLAPLKTGTSTTPVLTVASRDYGYALQYTGYITVPTDGQYTFYTSSDDGSKLYIGSTQVVDNDGGHDFREQTGIIGLKAGTHAFTVSFFQNGGGQNLVVSYAGPGLAKQQIPATAYKRVSNTTAPANQAPVANAGANQSITLPTNSTTLIGSGTDPDGTVAAYLWTQVSGPSTATFSSKTIAQPVLSGLVAGSYVFSLVVTDNLGAVSQAAQVTVAVNAASSLRTPENPTNTVAGLDYKYYEGFWKAVPNFTTLTPTKTGNATAFELTAQQRDYGFAFQFTGYVTVPTDGVYTFYTNSDDGSLLYIGNTLVVNNDGTHDSREVNGTIGLKAGTHAFTVAYLQDAGGQNLQVSFAGPGLAKQLIPASALKRLSGTANQAPVANAGAAQTITLPTATAALNGSGTDADGTIASYLWAQVSGPNTATFSSKTTAAPTVSGLVAGAYVFSLVVTDNLGLASAAAQVTITVNAPASNQAPVANAGPARTLTLPANSTTLAGSGTDADGTVTAYLWSQTSGPNTATFSSKTVAQPTVSGLVAGTYSFSLIVTDNLGLNSAAATVSVTVNAANNLRVPENPANALAGLDYSYYEGYWNALPTFSTLIATKIGTVTTPSLTPALRDNGYAFQYTGYVTVPTDGQYTFYTTSDDGSQLSIGSTLVVNNDGLHGDQERSGTIGLQAGTHALTITFFENDGGQTLNVSYAGPGLAKQLIPASAYKRVATTANQAPVANAGANRSLTLPTNFLSLSGSATDADGTVTGFLWSQVSGPNTATFSSKTVAQPTVSGLVAGTYVFGLVATDNLGAASAMSQVTVTVNTASNLRVPENPANTVAGLDYKYYEGFWDVLPNFASLTPLQSGTSTTPTLAVAPRNYGYALYYTGYVTVPTDGLYTFYTSSDDGSQLFIGSTMIVNNDGSHDTREQSGTIGLKAGTHAFTVTYFQNGGGQVFAVSYQGPNIAKQLIPATALRRVTGAAAMATTSGAVLAQKALVSDRATRNLLEVYPNPLTETSTVHFHTQQGGKAQVYLYNELGSLVSTLYNAEVMSGQEYYVPLPIADLANGLYVCRLVSNGKVENLRITVIR</sequence>
<dbReference type="NCBIfam" id="TIGR04183">
    <property type="entry name" value="Por_Secre_tail"/>
    <property type="match status" value="1"/>
</dbReference>
<dbReference type="InterPro" id="IPR011658">
    <property type="entry name" value="PA14_dom"/>
</dbReference>
<dbReference type="PANTHER" id="PTHR46182">
    <property type="entry name" value="FI19480P1"/>
    <property type="match status" value="1"/>
</dbReference>
<dbReference type="SUPFAM" id="SSF50952">
    <property type="entry name" value="Soluble quinoprotein glucose dehydrogenase"/>
    <property type="match status" value="1"/>
</dbReference>
<comment type="caution">
    <text evidence="4">The sequence shown here is derived from an EMBL/GenBank/DDBJ whole genome shotgun (WGS) entry which is preliminary data.</text>
</comment>
<dbReference type="Pfam" id="PF07691">
    <property type="entry name" value="PA14"/>
    <property type="match status" value="5"/>
</dbReference>
<dbReference type="CDD" id="cd00146">
    <property type="entry name" value="PKD"/>
    <property type="match status" value="1"/>
</dbReference>
<dbReference type="InterPro" id="IPR012938">
    <property type="entry name" value="Glc/Sorbosone_DH"/>
</dbReference>
<dbReference type="PANTHER" id="PTHR46182:SF2">
    <property type="entry name" value="FI19480P1"/>
    <property type="match status" value="1"/>
</dbReference>
<dbReference type="PROSITE" id="PS51820">
    <property type="entry name" value="PA14"/>
    <property type="match status" value="5"/>
</dbReference>
<protein>
    <recommendedName>
        <fullName evidence="6">PKD domain-containing protein</fullName>
    </recommendedName>
</protein>
<gene>
    <name evidence="4" type="ORF">BXP70_21950</name>
</gene>
<evidence type="ECO:0000259" key="3">
    <source>
        <dbReference type="PROSITE" id="PS51820"/>
    </source>
</evidence>
<evidence type="ECO:0000313" key="5">
    <source>
        <dbReference type="Proteomes" id="UP000194873"/>
    </source>
</evidence>
<dbReference type="Pfam" id="PF07995">
    <property type="entry name" value="GSDH"/>
    <property type="match status" value="1"/>
</dbReference>
<dbReference type="InterPro" id="IPR037524">
    <property type="entry name" value="PA14/GLEYA"/>
</dbReference>
<feature type="domain" description="PA14" evidence="3">
    <location>
        <begin position="1674"/>
        <end position="1810"/>
    </location>
</feature>
<organism evidence="4 5">
    <name type="scientific">Hymenobacter crusticola</name>
    <dbReference type="NCBI Taxonomy" id="1770526"/>
    <lineage>
        <taxon>Bacteria</taxon>
        <taxon>Pseudomonadati</taxon>
        <taxon>Bacteroidota</taxon>
        <taxon>Cytophagia</taxon>
        <taxon>Cytophagales</taxon>
        <taxon>Hymenobacteraceae</taxon>
        <taxon>Hymenobacter</taxon>
    </lineage>
</organism>
<keyword evidence="5" id="KW-1185">Reference proteome</keyword>
<feature type="domain" description="PA14" evidence="3">
    <location>
        <begin position="1329"/>
        <end position="1465"/>
    </location>
</feature>
<dbReference type="SUPFAM" id="SSF56988">
    <property type="entry name" value="Anthrax protective antigen"/>
    <property type="match status" value="5"/>
</dbReference>
<dbReference type="SMART" id="SM00089">
    <property type="entry name" value="PKD"/>
    <property type="match status" value="7"/>
</dbReference>
<dbReference type="InterPro" id="IPR013783">
    <property type="entry name" value="Ig-like_fold"/>
</dbReference>
<dbReference type="Pfam" id="PF22352">
    <property type="entry name" value="K319L-like_PKD"/>
    <property type="match status" value="6"/>
</dbReference>